<dbReference type="InterPro" id="IPR021109">
    <property type="entry name" value="Peptidase_aspartic_dom_sf"/>
</dbReference>
<gene>
    <name evidence="7" type="ORF">ALECFALPRED_006738</name>
</gene>
<dbReference type="PANTHER" id="PTHR47966">
    <property type="entry name" value="BETA-SITE APP-CLEAVING ENZYME, ISOFORM A-RELATED"/>
    <property type="match status" value="1"/>
</dbReference>
<keyword evidence="2 4" id="KW-0064">Aspartyl protease</keyword>
<evidence type="ECO:0000256" key="2">
    <source>
        <dbReference type="ARBA" id="ARBA00022750"/>
    </source>
</evidence>
<comment type="similarity">
    <text evidence="1 4">Belongs to the peptidase A1 family.</text>
</comment>
<dbReference type="InterPro" id="IPR001969">
    <property type="entry name" value="Aspartic_peptidase_AS"/>
</dbReference>
<dbReference type="Pfam" id="PF00026">
    <property type="entry name" value="Asp"/>
    <property type="match status" value="1"/>
</dbReference>
<feature type="signal peptide" evidence="5">
    <location>
        <begin position="1"/>
        <end position="24"/>
    </location>
</feature>
<dbReference type="OrthoDB" id="15189at2759"/>
<keyword evidence="8" id="KW-1185">Reference proteome</keyword>
<dbReference type="CDD" id="cd05471">
    <property type="entry name" value="pepsin_like"/>
    <property type="match status" value="1"/>
</dbReference>
<dbReference type="EMBL" id="CAJPDR010000437">
    <property type="protein sequence ID" value="CAF9936234.1"/>
    <property type="molecule type" value="Genomic_DNA"/>
</dbReference>
<keyword evidence="5" id="KW-0732">Signal</keyword>
<reference evidence="7" key="1">
    <citation type="submission" date="2021-03" db="EMBL/GenBank/DDBJ databases">
        <authorList>
            <person name="Tagirdzhanova G."/>
        </authorList>
    </citation>
    <scope>NUCLEOTIDE SEQUENCE</scope>
</reference>
<feature type="chain" id="PRO_5034277615" description="Peptidase A1 domain-containing protein" evidence="5">
    <location>
        <begin position="25"/>
        <end position="461"/>
    </location>
</feature>
<name>A0A8H3IZW4_9LECA</name>
<dbReference type="PANTHER" id="PTHR47966:SF47">
    <property type="entry name" value="ENDOPEPTIDASE, PUTATIVE (AFU_ORTHOLOGUE AFUA_3G01220)-RELATED"/>
    <property type="match status" value="1"/>
</dbReference>
<evidence type="ECO:0000256" key="3">
    <source>
        <dbReference type="PIRSR" id="PIRSR601461-1"/>
    </source>
</evidence>
<dbReference type="InterPro" id="IPR033121">
    <property type="entry name" value="PEPTIDASE_A1"/>
</dbReference>
<evidence type="ECO:0000256" key="5">
    <source>
        <dbReference type="SAM" id="SignalP"/>
    </source>
</evidence>
<comment type="caution">
    <text evidence="7">The sequence shown here is derived from an EMBL/GenBank/DDBJ whole genome shotgun (WGS) entry which is preliminary data.</text>
</comment>
<dbReference type="AlphaFoldDB" id="A0A8H3IZW4"/>
<evidence type="ECO:0000256" key="1">
    <source>
        <dbReference type="ARBA" id="ARBA00007447"/>
    </source>
</evidence>
<evidence type="ECO:0000259" key="6">
    <source>
        <dbReference type="PROSITE" id="PS51767"/>
    </source>
</evidence>
<dbReference type="PROSITE" id="PS51767">
    <property type="entry name" value="PEPTIDASE_A1"/>
    <property type="match status" value="1"/>
</dbReference>
<organism evidence="7 8">
    <name type="scientific">Alectoria fallacina</name>
    <dbReference type="NCBI Taxonomy" id="1903189"/>
    <lineage>
        <taxon>Eukaryota</taxon>
        <taxon>Fungi</taxon>
        <taxon>Dikarya</taxon>
        <taxon>Ascomycota</taxon>
        <taxon>Pezizomycotina</taxon>
        <taxon>Lecanoromycetes</taxon>
        <taxon>OSLEUM clade</taxon>
        <taxon>Lecanoromycetidae</taxon>
        <taxon>Lecanorales</taxon>
        <taxon>Lecanorineae</taxon>
        <taxon>Parmeliaceae</taxon>
        <taxon>Alectoria</taxon>
    </lineage>
</organism>
<sequence>MCNSGKLFVALFLELNFCIAGVRGFQSHKFKVGRLSPAPFQAPSPDTQASNVLSLTRQASGISRSAGYVQSLRKGSEVDGVYGVAPLTSVEEGTVFLTGVEFGTESFQAVVDTGSSDTWLAGIGFQCVNVTTGADEPESDCLFASTYTIEPPFEQIPDVNFNITYGDGEFLTGIFGIEPVTIAGITVKNQQVAVVDFAAWFGDGVSSGLIGFAFPSITSQYAGTNPTLDTTTNIPYNPVFTNMYEEGLVAPLFSLAIERSSLMSGTVPDGLLAIGGLPPVRFSPIFASAPFQLLTMNDADAPAPVPQYQFYTITTNGFYYEGSEKTHWSFPNFPNPFGPPTNSSQVQVIVDSGTTLIYLPTGIADAVNALFDPPAIYSDDEGAYVVDCDAKAPEFGVRIGEETFFINAEDLFLDNGDGTCISGVDDAGDSLSILGDVFLKNVLAVFDVGASEMRFAARELY</sequence>
<proteinExistence type="inferred from homology"/>
<evidence type="ECO:0000313" key="7">
    <source>
        <dbReference type="EMBL" id="CAF9936234.1"/>
    </source>
</evidence>
<dbReference type="SUPFAM" id="SSF50630">
    <property type="entry name" value="Acid proteases"/>
    <property type="match status" value="1"/>
</dbReference>
<dbReference type="Proteomes" id="UP000664203">
    <property type="component" value="Unassembled WGS sequence"/>
</dbReference>
<feature type="active site" evidence="3">
    <location>
        <position position="112"/>
    </location>
</feature>
<keyword evidence="4" id="KW-0378">Hydrolase</keyword>
<dbReference type="PROSITE" id="PS00141">
    <property type="entry name" value="ASP_PROTEASE"/>
    <property type="match status" value="2"/>
</dbReference>
<dbReference type="GO" id="GO:0000324">
    <property type="term" value="C:fungal-type vacuole"/>
    <property type="evidence" value="ECO:0007669"/>
    <property type="project" value="TreeGrafter"/>
</dbReference>
<feature type="active site" evidence="3">
    <location>
        <position position="351"/>
    </location>
</feature>
<keyword evidence="4" id="KW-0645">Protease</keyword>
<dbReference type="PRINTS" id="PR00792">
    <property type="entry name" value="PEPSIN"/>
</dbReference>
<evidence type="ECO:0000313" key="8">
    <source>
        <dbReference type="Proteomes" id="UP000664203"/>
    </source>
</evidence>
<protein>
    <recommendedName>
        <fullName evidence="6">Peptidase A1 domain-containing protein</fullName>
    </recommendedName>
</protein>
<evidence type="ECO:0000256" key="4">
    <source>
        <dbReference type="RuleBase" id="RU000454"/>
    </source>
</evidence>
<dbReference type="InterPro" id="IPR034164">
    <property type="entry name" value="Pepsin-like_dom"/>
</dbReference>
<dbReference type="GO" id="GO:0006508">
    <property type="term" value="P:proteolysis"/>
    <property type="evidence" value="ECO:0007669"/>
    <property type="project" value="UniProtKB-KW"/>
</dbReference>
<feature type="domain" description="Peptidase A1" evidence="6">
    <location>
        <begin position="96"/>
        <end position="456"/>
    </location>
</feature>
<dbReference type="Gene3D" id="2.40.70.10">
    <property type="entry name" value="Acid Proteases"/>
    <property type="match status" value="2"/>
</dbReference>
<dbReference type="GO" id="GO:0004190">
    <property type="term" value="F:aspartic-type endopeptidase activity"/>
    <property type="evidence" value="ECO:0007669"/>
    <property type="project" value="UniProtKB-KW"/>
</dbReference>
<accession>A0A8H3IZW4</accession>
<dbReference type="InterPro" id="IPR001461">
    <property type="entry name" value="Aspartic_peptidase_A1"/>
</dbReference>